<sequence length="100" mass="10794">MLHNLALRRQVPFMQEDEPGDGLVAAVEPVDCEEEEAVEEDVDNRESLIQHRGVGPYCYSPRRITSVMAGADRGRDGMGAGGLGPSAPAARIYCTSTLHP</sequence>
<gene>
    <name evidence="1" type="ORF">NDU88_002420</name>
</gene>
<name>A0AAV7MAY6_PLEWA</name>
<evidence type="ECO:0000313" key="2">
    <source>
        <dbReference type="Proteomes" id="UP001066276"/>
    </source>
</evidence>
<proteinExistence type="predicted"/>
<comment type="caution">
    <text evidence="1">The sequence shown here is derived from an EMBL/GenBank/DDBJ whole genome shotgun (WGS) entry which is preliminary data.</text>
</comment>
<keyword evidence="2" id="KW-1185">Reference proteome</keyword>
<dbReference type="Proteomes" id="UP001066276">
    <property type="component" value="Chromosome 10"/>
</dbReference>
<evidence type="ECO:0000313" key="1">
    <source>
        <dbReference type="EMBL" id="KAJ1097295.1"/>
    </source>
</evidence>
<reference evidence="1" key="1">
    <citation type="journal article" date="2022" name="bioRxiv">
        <title>Sequencing and chromosome-scale assembly of the giantPleurodeles waltlgenome.</title>
        <authorList>
            <person name="Brown T."/>
            <person name="Elewa A."/>
            <person name="Iarovenko S."/>
            <person name="Subramanian E."/>
            <person name="Araus A.J."/>
            <person name="Petzold A."/>
            <person name="Susuki M."/>
            <person name="Suzuki K.-i.T."/>
            <person name="Hayashi T."/>
            <person name="Toyoda A."/>
            <person name="Oliveira C."/>
            <person name="Osipova E."/>
            <person name="Leigh N.D."/>
            <person name="Simon A."/>
            <person name="Yun M.H."/>
        </authorList>
    </citation>
    <scope>NUCLEOTIDE SEQUENCE</scope>
    <source>
        <strain evidence="1">20211129_DDA</strain>
        <tissue evidence="1">Liver</tissue>
    </source>
</reference>
<organism evidence="1 2">
    <name type="scientific">Pleurodeles waltl</name>
    <name type="common">Iberian ribbed newt</name>
    <dbReference type="NCBI Taxonomy" id="8319"/>
    <lineage>
        <taxon>Eukaryota</taxon>
        <taxon>Metazoa</taxon>
        <taxon>Chordata</taxon>
        <taxon>Craniata</taxon>
        <taxon>Vertebrata</taxon>
        <taxon>Euteleostomi</taxon>
        <taxon>Amphibia</taxon>
        <taxon>Batrachia</taxon>
        <taxon>Caudata</taxon>
        <taxon>Salamandroidea</taxon>
        <taxon>Salamandridae</taxon>
        <taxon>Pleurodelinae</taxon>
        <taxon>Pleurodeles</taxon>
    </lineage>
</organism>
<accession>A0AAV7MAY6</accession>
<dbReference type="AlphaFoldDB" id="A0AAV7MAY6"/>
<protein>
    <submittedName>
        <fullName evidence="1">Uncharacterized protein</fullName>
    </submittedName>
</protein>
<dbReference type="EMBL" id="JANPWB010000014">
    <property type="protein sequence ID" value="KAJ1097295.1"/>
    <property type="molecule type" value="Genomic_DNA"/>
</dbReference>